<dbReference type="InterPro" id="IPR011701">
    <property type="entry name" value="MFS"/>
</dbReference>
<protein>
    <submittedName>
        <fullName evidence="9">MDR family MFS transporter</fullName>
    </submittedName>
</protein>
<dbReference type="Proteomes" id="UP001597383">
    <property type="component" value="Unassembled WGS sequence"/>
</dbReference>
<evidence type="ECO:0000259" key="8">
    <source>
        <dbReference type="PROSITE" id="PS50850"/>
    </source>
</evidence>
<evidence type="ECO:0000256" key="7">
    <source>
        <dbReference type="SAM" id="Phobius"/>
    </source>
</evidence>
<dbReference type="InterPro" id="IPR050171">
    <property type="entry name" value="MFS_Transporters"/>
</dbReference>
<evidence type="ECO:0000256" key="6">
    <source>
        <dbReference type="ARBA" id="ARBA00023136"/>
    </source>
</evidence>
<evidence type="ECO:0000256" key="4">
    <source>
        <dbReference type="ARBA" id="ARBA00022692"/>
    </source>
</evidence>
<evidence type="ECO:0000313" key="10">
    <source>
        <dbReference type="Proteomes" id="UP001597383"/>
    </source>
</evidence>
<keyword evidence="6 7" id="KW-0472">Membrane</keyword>
<dbReference type="Gene3D" id="1.20.1250.20">
    <property type="entry name" value="MFS general substrate transporter like domains"/>
    <property type="match status" value="1"/>
</dbReference>
<keyword evidence="2" id="KW-0813">Transport</keyword>
<feature type="transmembrane region" description="Helical" evidence="7">
    <location>
        <begin position="356"/>
        <end position="378"/>
    </location>
</feature>
<feature type="transmembrane region" description="Helical" evidence="7">
    <location>
        <begin position="218"/>
        <end position="243"/>
    </location>
</feature>
<comment type="caution">
    <text evidence="9">The sequence shown here is derived from an EMBL/GenBank/DDBJ whole genome shotgun (WGS) entry which is preliminary data.</text>
</comment>
<comment type="subcellular location">
    <subcellularLocation>
        <location evidence="1">Cell membrane</location>
        <topology evidence="1">Multi-pass membrane protein</topology>
    </subcellularLocation>
</comment>
<feature type="transmembrane region" description="Helical" evidence="7">
    <location>
        <begin position="384"/>
        <end position="402"/>
    </location>
</feature>
<keyword evidence="5 7" id="KW-1133">Transmembrane helix</keyword>
<reference evidence="10" key="1">
    <citation type="journal article" date="2019" name="Int. J. Syst. Evol. Microbiol.">
        <title>The Global Catalogue of Microorganisms (GCM) 10K type strain sequencing project: providing services to taxonomists for standard genome sequencing and annotation.</title>
        <authorList>
            <consortium name="The Broad Institute Genomics Platform"/>
            <consortium name="The Broad Institute Genome Sequencing Center for Infectious Disease"/>
            <person name="Wu L."/>
            <person name="Ma J."/>
        </authorList>
    </citation>
    <scope>NUCLEOTIDE SEQUENCE [LARGE SCALE GENOMIC DNA]</scope>
    <source>
        <strain evidence="10">R28</strain>
    </source>
</reference>
<accession>A0ABW4W087</accession>
<feature type="transmembrane region" description="Helical" evidence="7">
    <location>
        <begin position="12"/>
        <end position="36"/>
    </location>
</feature>
<dbReference type="PANTHER" id="PTHR23517:SF3">
    <property type="entry name" value="INTEGRAL MEMBRANE TRANSPORT PROTEIN"/>
    <property type="match status" value="1"/>
</dbReference>
<keyword evidence="10" id="KW-1185">Reference proteome</keyword>
<feature type="transmembrane region" description="Helical" evidence="7">
    <location>
        <begin position="42"/>
        <end position="62"/>
    </location>
</feature>
<feature type="transmembrane region" description="Helical" evidence="7">
    <location>
        <begin position="321"/>
        <end position="344"/>
    </location>
</feature>
<evidence type="ECO:0000256" key="3">
    <source>
        <dbReference type="ARBA" id="ARBA00022475"/>
    </source>
</evidence>
<dbReference type="InterPro" id="IPR020846">
    <property type="entry name" value="MFS_dom"/>
</dbReference>
<keyword evidence="4 7" id="KW-0812">Transmembrane</keyword>
<feature type="transmembrane region" description="Helical" evidence="7">
    <location>
        <begin position="162"/>
        <end position="181"/>
    </location>
</feature>
<organism evidence="9 10">
    <name type="scientific">Ornithinibacillus salinisoli</name>
    <dbReference type="NCBI Taxonomy" id="1848459"/>
    <lineage>
        <taxon>Bacteria</taxon>
        <taxon>Bacillati</taxon>
        <taxon>Bacillota</taxon>
        <taxon>Bacilli</taxon>
        <taxon>Bacillales</taxon>
        <taxon>Bacillaceae</taxon>
        <taxon>Ornithinibacillus</taxon>
    </lineage>
</organism>
<dbReference type="SUPFAM" id="SSF103473">
    <property type="entry name" value="MFS general substrate transporter"/>
    <property type="match status" value="1"/>
</dbReference>
<keyword evidence="3" id="KW-1003">Cell membrane</keyword>
<dbReference type="PROSITE" id="PS50850">
    <property type="entry name" value="MFS"/>
    <property type="match status" value="1"/>
</dbReference>
<proteinExistence type="predicted"/>
<evidence type="ECO:0000256" key="5">
    <source>
        <dbReference type="ARBA" id="ARBA00022989"/>
    </source>
</evidence>
<feature type="transmembrane region" description="Helical" evidence="7">
    <location>
        <begin position="132"/>
        <end position="156"/>
    </location>
</feature>
<dbReference type="PANTHER" id="PTHR23517">
    <property type="entry name" value="RESISTANCE PROTEIN MDTM, PUTATIVE-RELATED-RELATED"/>
    <property type="match status" value="1"/>
</dbReference>
<evidence type="ECO:0000256" key="2">
    <source>
        <dbReference type="ARBA" id="ARBA00022448"/>
    </source>
</evidence>
<dbReference type="CDD" id="cd17329">
    <property type="entry name" value="MFS_MdtH_MDR_like"/>
    <property type="match status" value="1"/>
</dbReference>
<gene>
    <name evidence="9" type="ORF">ACFSJF_13215</name>
</gene>
<feature type="domain" description="Major facilitator superfamily (MFS) profile" evidence="8">
    <location>
        <begin position="1"/>
        <end position="408"/>
    </location>
</feature>
<dbReference type="Pfam" id="PF07690">
    <property type="entry name" value="MFS_1"/>
    <property type="match status" value="2"/>
</dbReference>
<dbReference type="InterPro" id="IPR036259">
    <property type="entry name" value="MFS_trans_sf"/>
</dbReference>
<name>A0ABW4W087_9BACI</name>
<feature type="transmembrane region" description="Helical" evidence="7">
    <location>
        <begin position="74"/>
        <end position="93"/>
    </location>
</feature>
<feature type="transmembrane region" description="Helical" evidence="7">
    <location>
        <begin position="298"/>
        <end position="315"/>
    </location>
</feature>
<evidence type="ECO:0000256" key="1">
    <source>
        <dbReference type="ARBA" id="ARBA00004651"/>
    </source>
</evidence>
<evidence type="ECO:0000313" key="9">
    <source>
        <dbReference type="EMBL" id="MFD2045234.1"/>
    </source>
</evidence>
<dbReference type="EMBL" id="JBHUHQ010000017">
    <property type="protein sequence ID" value="MFD2045234.1"/>
    <property type="molecule type" value="Genomic_DNA"/>
</dbReference>
<sequence length="408" mass="46301">MRWLSWDRNLKVRLVGETLFNMLFWMYFPFLTIYFSEALGKATAGMMMTGPSLISIVGSMLGGYFTDRFGRRPMMLLGSFIQVVMFVVFALSISHWIDYVAFITISLGKSLYRPASSAMVADLVSDTNRRSVFATFVTANNLGAVFGPVIGAVLFFNYRSELLWSCTFVTLLYSIAIFFMIRETMPEPMEKKVQSYNALTVLKEQWMNYVVIFRDKAFFLYILAGVFITISIMQLDLYLAVYVKEYVPSQVLLTWKDWSFMLSSEEVFGWMIGLNGLMFVLCVILVTKLFERWSDRNTLILSAMLSGVGMFLVGFTSNVWLLFVFTVVLTLGEIIHGPVVQNFVSKYAPKNARGQYMGAADLQFAIGRFIAPLTVILSVSLSPLVVFGFILLCAICSALLYIQLFRIL</sequence>
<feature type="transmembrane region" description="Helical" evidence="7">
    <location>
        <begin position="267"/>
        <end position="286"/>
    </location>
</feature>
<dbReference type="RefSeq" id="WP_377557877.1">
    <property type="nucleotide sequence ID" value="NZ_JBHUHQ010000017.1"/>
</dbReference>